<dbReference type="EMBL" id="CP123872">
    <property type="protein sequence ID" value="WND03838.1"/>
    <property type="molecule type" value="Genomic_DNA"/>
</dbReference>
<proteinExistence type="predicted"/>
<dbReference type="RefSeq" id="WP_310799703.1">
    <property type="nucleotide sequence ID" value="NZ_CP123872.1"/>
</dbReference>
<feature type="region of interest" description="Disordered" evidence="1">
    <location>
        <begin position="75"/>
        <end position="95"/>
    </location>
</feature>
<dbReference type="Pfam" id="PF09538">
    <property type="entry name" value="FYDLN_acid"/>
    <property type="match status" value="1"/>
</dbReference>
<dbReference type="Proteomes" id="UP001268683">
    <property type="component" value="Chromosome"/>
</dbReference>
<accession>A0AA52EHP0</accession>
<evidence type="ECO:0000313" key="3">
    <source>
        <dbReference type="Proteomes" id="UP001268683"/>
    </source>
</evidence>
<dbReference type="KEGG" id="tmk:QGN29_05550"/>
<name>A0AA52EHP0_9PROT</name>
<reference evidence="2" key="1">
    <citation type="submission" date="2023-04" db="EMBL/GenBank/DDBJ databases">
        <title>Complete genome sequence of Temperatibacter marinus.</title>
        <authorList>
            <person name="Rong J.-C."/>
            <person name="Yi M.-L."/>
            <person name="Zhao Q."/>
        </authorList>
    </citation>
    <scope>NUCLEOTIDE SEQUENCE</scope>
    <source>
        <strain evidence="2">NBRC 110045</strain>
    </source>
</reference>
<organism evidence="2 3">
    <name type="scientific">Temperatibacter marinus</name>
    <dbReference type="NCBI Taxonomy" id="1456591"/>
    <lineage>
        <taxon>Bacteria</taxon>
        <taxon>Pseudomonadati</taxon>
        <taxon>Pseudomonadota</taxon>
        <taxon>Alphaproteobacteria</taxon>
        <taxon>Kordiimonadales</taxon>
        <taxon>Temperatibacteraceae</taxon>
        <taxon>Temperatibacter</taxon>
    </lineage>
</organism>
<evidence type="ECO:0000256" key="1">
    <source>
        <dbReference type="SAM" id="MobiDB-lite"/>
    </source>
</evidence>
<protein>
    <submittedName>
        <fullName evidence="2">TIGR02300 family protein</fullName>
    </submittedName>
</protein>
<dbReference type="NCBIfam" id="TIGR02300">
    <property type="entry name" value="FYDLN_acid"/>
    <property type="match status" value="1"/>
</dbReference>
<gene>
    <name evidence="2" type="ORF">QGN29_05550</name>
</gene>
<sequence>MVKEEWGTKRTCPKCGERFYDLGNADPVTCIECGTEWAPEPILKSKQPIIAVEQVEKKAEKEESEDLDLEVDVDIDDNDDPILGDVSLDDDDDVEVTGMVDTSLSSDGDES</sequence>
<dbReference type="AlphaFoldDB" id="A0AA52EHP0"/>
<evidence type="ECO:0000313" key="2">
    <source>
        <dbReference type="EMBL" id="WND03838.1"/>
    </source>
</evidence>
<dbReference type="InterPro" id="IPR012644">
    <property type="entry name" value="CHP02300_FYDLN_acid"/>
</dbReference>
<keyword evidence="3" id="KW-1185">Reference proteome</keyword>